<dbReference type="InterPro" id="IPR021655">
    <property type="entry name" value="Put_metal-bd"/>
</dbReference>
<evidence type="ECO:0000313" key="3">
    <source>
        <dbReference type="Proteomes" id="UP000268313"/>
    </source>
</evidence>
<name>A0A3A8K7J8_9BACT</name>
<dbReference type="AlphaFoldDB" id="A0A3A8K7J8"/>
<dbReference type="Proteomes" id="UP000268313">
    <property type="component" value="Unassembled WGS sequence"/>
</dbReference>
<gene>
    <name evidence="2" type="ORF">D7X32_29615</name>
</gene>
<dbReference type="EMBL" id="RAWE01000143">
    <property type="protein sequence ID" value="RKG98411.1"/>
    <property type="molecule type" value="Genomic_DNA"/>
</dbReference>
<proteinExistence type="predicted"/>
<protein>
    <submittedName>
        <fullName evidence="2">Uncharacterized protein</fullName>
    </submittedName>
</protein>
<dbReference type="SUPFAM" id="SSF50965">
    <property type="entry name" value="Galactose oxidase, central domain"/>
    <property type="match status" value="1"/>
</dbReference>
<organism evidence="2 3">
    <name type="scientific">Corallococcus carmarthensis</name>
    <dbReference type="NCBI Taxonomy" id="2316728"/>
    <lineage>
        <taxon>Bacteria</taxon>
        <taxon>Pseudomonadati</taxon>
        <taxon>Myxococcota</taxon>
        <taxon>Myxococcia</taxon>
        <taxon>Myxococcales</taxon>
        <taxon>Cystobacterineae</taxon>
        <taxon>Myxococcaceae</taxon>
        <taxon>Corallococcus</taxon>
    </lineage>
</organism>
<reference evidence="3" key="1">
    <citation type="submission" date="2018-09" db="EMBL/GenBank/DDBJ databases">
        <authorList>
            <person name="Livingstone P.G."/>
            <person name="Whitworth D.E."/>
        </authorList>
    </citation>
    <scope>NUCLEOTIDE SEQUENCE [LARGE SCALE GENOMIC DNA]</scope>
    <source>
        <strain evidence="3">CA043D</strain>
    </source>
</reference>
<evidence type="ECO:0000256" key="1">
    <source>
        <dbReference type="SAM" id="MobiDB-lite"/>
    </source>
</evidence>
<feature type="region of interest" description="Disordered" evidence="1">
    <location>
        <begin position="359"/>
        <end position="379"/>
    </location>
</feature>
<sequence>MTLTVTDQTEVSRHVTTNVNVKPDPAPGTLSVAVFRQAGWSNDVKLLATAREVSCEGAQVATAETPASLEKDGVTPVDLSLSAVDGDGDGFVSPAAGGTDCNDRDERLGGPTPWYPDDDNDGYGNRQLPALITACEGPALTASRTGDCNDRDPLVNPGATEFQCDGKDDNCNDQIDESFDVGGNCLNAFLCPGANVCANGGVACNSTVTPKAYYVDEDLDGKAGADGGVTCGAQPAGTVAESSDCDESSVYVNKDLPEVCDRLDNNCSGGVDEGVAACDLTWRGSVGSGLQARWNAIAVGQDIAWLAGIGGTDLQGNVLKVQSDGGMDQSNCSGQYQAAWVSKSGQVFLAGDDGSLASKTPTQSNCTPATTKPDSDAPLNGIVGFDSTDGGSPTLYAVASNGNIFKWTPPAAPVRIAQTGINLRAVSGTTGPDTLLAVGARDTPGPAQFTVLRYNPANEAWLPETLPSSLPAGYLTGVSVVNPNYAYAVGDKGVFLERNHGKWSQRDSLPLDVNATGVKAFGQNAIYATTVAGNVQFFNGVRWEPVASSPKTLRAIDGASPTKIGAAGLEGTYQFFRWPR</sequence>
<feature type="compositionally biased region" description="Polar residues" evidence="1">
    <location>
        <begin position="359"/>
        <end position="372"/>
    </location>
</feature>
<keyword evidence="3" id="KW-1185">Reference proteome</keyword>
<dbReference type="InterPro" id="IPR011043">
    <property type="entry name" value="Gal_Oxase/kelch_b-propeller"/>
</dbReference>
<accession>A0A3A8K7J8</accession>
<dbReference type="Pfam" id="PF11617">
    <property type="entry name" value="Cu-binding_MopE"/>
    <property type="match status" value="2"/>
</dbReference>
<evidence type="ECO:0000313" key="2">
    <source>
        <dbReference type="EMBL" id="RKG98411.1"/>
    </source>
</evidence>
<comment type="caution">
    <text evidence="2">The sequence shown here is derived from an EMBL/GenBank/DDBJ whole genome shotgun (WGS) entry which is preliminary data.</text>
</comment>